<dbReference type="Proteomes" id="UP000824782">
    <property type="component" value="Unassembled WGS sequence"/>
</dbReference>
<name>A0AAV7B583_ENGPU</name>
<organism evidence="1 2">
    <name type="scientific">Engystomops pustulosus</name>
    <name type="common">Tungara frog</name>
    <name type="synonym">Physalaemus pustulosus</name>
    <dbReference type="NCBI Taxonomy" id="76066"/>
    <lineage>
        <taxon>Eukaryota</taxon>
        <taxon>Metazoa</taxon>
        <taxon>Chordata</taxon>
        <taxon>Craniata</taxon>
        <taxon>Vertebrata</taxon>
        <taxon>Euteleostomi</taxon>
        <taxon>Amphibia</taxon>
        <taxon>Batrachia</taxon>
        <taxon>Anura</taxon>
        <taxon>Neobatrachia</taxon>
        <taxon>Hyloidea</taxon>
        <taxon>Leptodactylidae</taxon>
        <taxon>Leiuperinae</taxon>
        <taxon>Engystomops</taxon>
    </lineage>
</organism>
<sequence length="82" mass="9346">MCIVTCHLLMSTDWFLEVIKMLMSGPVNGTVHGYVRFQNTCKIYRGFSNKTTSLTAANKEFFTINTTKVPVCLLFLENYSIL</sequence>
<protein>
    <submittedName>
        <fullName evidence="1">Uncharacterized protein</fullName>
    </submittedName>
</protein>
<comment type="caution">
    <text evidence="1">The sequence shown here is derived from an EMBL/GenBank/DDBJ whole genome shotgun (WGS) entry which is preliminary data.</text>
</comment>
<gene>
    <name evidence="1" type="ORF">GDO81_013741</name>
</gene>
<reference evidence="1" key="1">
    <citation type="thesis" date="2020" institute="ProQuest LLC" country="789 East Eisenhower Parkway, Ann Arbor, MI, USA">
        <title>Comparative Genomics and Chromosome Evolution.</title>
        <authorList>
            <person name="Mudd A.B."/>
        </authorList>
    </citation>
    <scope>NUCLEOTIDE SEQUENCE</scope>
    <source>
        <strain evidence="1">237g6f4</strain>
        <tissue evidence="1">Blood</tissue>
    </source>
</reference>
<keyword evidence="2" id="KW-1185">Reference proteome</keyword>
<accession>A0AAV7B583</accession>
<proteinExistence type="predicted"/>
<evidence type="ECO:0000313" key="2">
    <source>
        <dbReference type="Proteomes" id="UP000824782"/>
    </source>
</evidence>
<evidence type="ECO:0000313" key="1">
    <source>
        <dbReference type="EMBL" id="KAG8567674.1"/>
    </source>
</evidence>
<dbReference type="EMBL" id="WNYA01000006">
    <property type="protein sequence ID" value="KAG8567674.1"/>
    <property type="molecule type" value="Genomic_DNA"/>
</dbReference>
<dbReference type="AlphaFoldDB" id="A0AAV7B583"/>